<feature type="signal peptide" evidence="1">
    <location>
        <begin position="1"/>
        <end position="29"/>
    </location>
</feature>
<evidence type="ECO:0000313" key="3">
    <source>
        <dbReference type="Proteomes" id="UP000430272"/>
    </source>
</evidence>
<keyword evidence="3" id="KW-1185">Reference proteome</keyword>
<dbReference type="SUPFAM" id="SSF48452">
    <property type="entry name" value="TPR-like"/>
    <property type="match status" value="1"/>
</dbReference>
<gene>
    <name evidence="2" type="ORF">GRI47_05215</name>
</gene>
<name>A0A844Y7P4_9SPHN</name>
<dbReference type="InterPro" id="IPR011990">
    <property type="entry name" value="TPR-like_helical_dom_sf"/>
</dbReference>
<dbReference type="Proteomes" id="UP000430272">
    <property type="component" value="Unassembled WGS sequence"/>
</dbReference>
<dbReference type="OrthoDB" id="7325958at2"/>
<comment type="caution">
    <text evidence="2">The sequence shown here is derived from an EMBL/GenBank/DDBJ whole genome shotgun (WGS) entry which is preliminary data.</text>
</comment>
<proteinExistence type="predicted"/>
<dbReference type="RefSeq" id="WP_160660273.1">
    <property type="nucleotide sequence ID" value="NZ_BAABDV010000001.1"/>
</dbReference>
<organism evidence="2 3">
    <name type="scientific">Qipengyuania pelagi</name>
    <dbReference type="NCBI Taxonomy" id="994320"/>
    <lineage>
        <taxon>Bacteria</taxon>
        <taxon>Pseudomonadati</taxon>
        <taxon>Pseudomonadota</taxon>
        <taxon>Alphaproteobacteria</taxon>
        <taxon>Sphingomonadales</taxon>
        <taxon>Erythrobacteraceae</taxon>
        <taxon>Qipengyuania</taxon>
    </lineage>
</organism>
<evidence type="ECO:0000313" key="2">
    <source>
        <dbReference type="EMBL" id="MXO53407.1"/>
    </source>
</evidence>
<feature type="chain" id="PRO_5032647717" description="Tetratricopeptide repeat protein" evidence="1">
    <location>
        <begin position="30"/>
        <end position="427"/>
    </location>
</feature>
<reference evidence="2 3" key="1">
    <citation type="submission" date="2019-12" db="EMBL/GenBank/DDBJ databases">
        <title>Genomic-based taxomic classification of the family Erythrobacteraceae.</title>
        <authorList>
            <person name="Xu L."/>
        </authorList>
    </citation>
    <scope>NUCLEOTIDE SEQUENCE [LARGE SCALE GENOMIC DNA]</scope>
    <source>
        <strain evidence="2 3">JCM 17468</strain>
    </source>
</reference>
<evidence type="ECO:0008006" key="4">
    <source>
        <dbReference type="Google" id="ProtNLM"/>
    </source>
</evidence>
<dbReference type="Gene3D" id="1.25.40.10">
    <property type="entry name" value="Tetratricopeptide repeat domain"/>
    <property type="match status" value="2"/>
</dbReference>
<accession>A0A844Y7P4</accession>
<sequence>MRFTVFSKRSSTLALALALGMGGVLSVTALEAPAAAQKKKKDGDEAAKPQYSKAFIAAYNPVQTQFDQGTDIAAVKAALPGMIAAVENNDDRFVAGNFTYAVGTKASDRSLQRQGIAMMLESGKVPAANQPQYNFLAGQYAYQDRDFSAARSYMEQAVALGYTENDPEALIAETYFAEDRFADGITYLSQAIEAKRQAGQPVDEAWIKRGLAMAYNNQLDQQARDYAAMYVRDYPSDTSWGDAIGILYNTADVSGQDSLDLLRLARRVNGIRQANQYLEYVEQADPRKLPGEVVAVIDEGYSSGMLDRSNSFVSEARAEAARRVKIDETELPELARDARASNANLATVMAAGDAYLSYGRGAEAEEFYAKASAMSGANTPLVLTRMGIAQLDQGKYSEAEATFNKVQGARQAIANLWAIYATQQAGS</sequence>
<keyword evidence="1" id="KW-0732">Signal</keyword>
<protein>
    <recommendedName>
        <fullName evidence="4">Tetratricopeptide repeat protein</fullName>
    </recommendedName>
</protein>
<dbReference type="EMBL" id="WTYD01000001">
    <property type="protein sequence ID" value="MXO53407.1"/>
    <property type="molecule type" value="Genomic_DNA"/>
</dbReference>
<dbReference type="AlphaFoldDB" id="A0A844Y7P4"/>
<evidence type="ECO:0000256" key="1">
    <source>
        <dbReference type="SAM" id="SignalP"/>
    </source>
</evidence>